<dbReference type="Proteomes" id="UP000823900">
    <property type="component" value="Unassembled WGS sequence"/>
</dbReference>
<organism evidence="4 5">
    <name type="scientific">Candidatus Lachnoclostridium stercoravium</name>
    <dbReference type="NCBI Taxonomy" id="2838633"/>
    <lineage>
        <taxon>Bacteria</taxon>
        <taxon>Bacillati</taxon>
        <taxon>Bacillota</taxon>
        <taxon>Clostridia</taxon>
        <taxon>Lachnospirales</taxon>
        <taxon>Lachnospiraceae</taxon>
    </lineage>
</organism>
<dbReference type="InterPro" id="IPR039697">
    <property type="entry name" value="Alcohol_dehydrogenase_Fe"/>
</dbReference>
<dbReference type="Gene3D" id="1.20.1090.10">
    <property type="entry name" value="Dehydroquinate synthase-like - alpha domain"/>
    <property type="match status" value="1"/>
</dbReference>
<dbReference type="Pfam" id="PF25137">
    <property type="entry name" value="ADH_Fe_C"/>
    <property type="match status" value="1"/>
</dbReference>
<evidence type="ECO:0000313" key="4">
    <source>
        <dbReference type="EMBL" id="HJA70090.1"/>
    </source>
</evidence>
<dbReference type="CDD" id="cd14860">
    <property type="entry name" value="4HBD_NAD"/>
    <property type="match status" value="1"/>
</dbReference>
<accession>A0A9D2KNA3</accession>
<dbReference type="InterPro" id="IPR056798">
    <property type="entry name" value="ADH_Fe_C"/>
</dbReference>
<evidence type="ECO:0000256" key="1">
    <source>
        <dbReference type="ARBA" id="ARBA00023002"/>
    </source>
</evidence>
<feature type="domain" description="Fe-containing alcohol dehydrogenase-like C-terminal" evidence="3">
    <location>
        <begin position="177"/>
        <end position="370"/>
    </location>
</feature>
<name>A0A9D2KNA3_9FIRM</name>
<sequence length="371" mass="40931">MKLIAIGPELFMFHTAKEFIDEFKIGKDDLIVTIEVIYNQYFKEAAKEAHVLFCDKYGSTEPTDEMLDAIIQDASAIPYKRIIGIGGGAVMDMAKVVSVSDGMGIDAIFDKLPNLKRKAGLVLIPTTCGTGSEVTQLASINRTRLGTKVGMGCPDMYADTSVLIPELLYGLPNYVFATSSIDALVHAVESVLSPNATPYTKLFGYQAIEMIIKGYQEVEKGGVEARNRIMGDFCIASNYAGISFGTAGCAAVHALSYQLGGKYHVPHGESNYAMFTGVLKNYAEIRTDGELAVLNKKLTELLGCPEDKVYDELEELLNKQLPKKALHEYGVTEDDLPRFARTVMETQERLMKNNFVPLDEARVLKIFQELY</sequence>
<dbReference type="AlphaFoldDB" id="A0A9D2KNA3"/>
<reference evidence="4" key="2">
    <citation type="submission" date="2021-04" db="EMBL/GenBank/DDBJ databases">
        <authorList>
            <person name="Gilroy R."/>
        </authorList>
    </citation>
    <scope>NUCLEOTIDE SEQUENCE</scope>
    <source>
        <strain evidence="4">CHK178-16964</strain>
    </source>
</reference>
<evidence type="ECO:0000313" key="5">
    <source>
        <dbReference type="Proteomes" id="UP000823900"/>
    </source>
</evidence>
<dbReference type="EMBL" id="DWZA01000005">
    <property type="protein sequence ID" value="HJA70090.1"/>
    <property type="molecule type" value="Genomic_DNA"/>
</dbReference>
<dbReference type="GO" id="GO:0046872">
    <property type="term" value="F:metal ion binding"/>
    <property type="evidence" value="ECO:0007669"/>
    <property type="project" value="InterPro"/>
</dbReference>
<dbReference type="Pfam" id="PF00465">
    <property type="entry name" value="Fe-ADH"/>
    <property type="match status" value="1"/>
</dbReference>
<dbReference type="PANTHER" id="PTHR11496">
    <property type="entry name" value="ALCOHOL DEHYDROGENASE"/>
    <property type="match status" value="1"/>
</dbReference>
<proteinExistence type="predicted"/>
<dbReference type="Gene3D" id="3.40.50.1970">
    <property type="match status" value="1"/>
</dbReference>
<evidence type="ECO:0000259" key="3">
    <source>
        <dbReference type="Pfam" id="PF25137"/>
    </source>
</evidence>
<dbReference type="PANTHER" id="PTHR11496:SF83">
    <property type="entry name" value="HYDROXYACID-OXOACID TRANSHYDROGENASE, MITOCHONDRIAL"/>
    <property type="match status" value="1"/>
</dbReference>
<evidence type="ECO:0000259" key="2">
    <source>
        <dbReference type="Pfam" id="PF00465"/>
    </source>
</evidence>
<dbReference type="SUPFAM" id="SSF56796">
    <property type="entry name" value="Dehydroquinate synthase-like"/>
    <property type="match status" value="1"/>
</dbReference>
<gene>
    <name evidence="4" type="ORF">IAA07_00740</name>
</gene>
<dbReference type="InterPro" id="IPR001670">
    <property type="entry name" value="ADH_Fe/GldA"/>
</dbReference>
<comment type="caution">
    <text evidence="4">The sequence shown here is derived from an EMBL/GenBank/DDBJ whole genome shotgun (WGS) entry which is preliminary data.</text>
</comment>
<feature type="domain" description="Alcohol dehydrogenase iron-type/glycerol dehydrogenase GldA" evidence="2">
    <location>
        <begin position="17"/>
        <end position="165"/>
    </location>
</feature>
<dbReference type="GO" id="GO:0004022">
    <property type="term" value="F:alcohol dehydrogenase (NAD+) activity"/>
    <property type="evidence" value="ECO:0007669"/>
    <property type="project" value="TreeGrafter"/>
</dbReference>
<protein>
    <submittedName>
        <fullName evidence="4">4-hydroxybutyrate dehydrogenase</fullName>
    </submittedName>
</protein>
<reference evidence="4" key="1">
    <citation type="journal article" date="2021" name="PeerJ">
        <title>Extensive microbial diversity within the chicken gut microbiome revealed by metagenomics and culture.</title>
        <authorList>
            <person name="Gilroy R."/>
            <person name="Ravi A."/>
            <person name="Getino M."/>
            <person name="Pursley I."/>
            <person name="Horton D.L."/>
            <person name="Alikhan N.F."/>
            <person name="Baker D."/>
            <person name="Gharbi K."/>
            <person name="Hall N."/>
            <person name="Watson M."/>
            <person name="Adriaenssens E.M."/>
            <person name="Foster-Nyarko E."/>
            <person name="Jarju S."/>
            <person name="Secka A."/>
            <person name="Antonio M."/>
            <person name="Oren A."/>
            <person name="Chaudhuri R.R."/>
            <person name="La Ragione R."/>
            <person name="Hildebrand F."/>
            <person name="Pallen M.J."/>
        </authorList>
    </citation>
    <scope>NUCLEOTIDE SEQUENCE</scope>
    <source>
        <strain evidence="4">CHK178-16964</strain>
    </source>
</reference>
<keyword evidence="1" id="KW-0560">Oxidoreductase</keyword>